<dbReference type="AlphaFoldDB" id="A0A1Y2BNT8"/>
<feature type="transmembrane region" description="Helical" evidence="6">
    <location>
        <begin position="81"/>
        <end position="105"/>
    </location>
</feature>
<dbReference type="EMBL" id="MCFC01000001">
    <property type="protein sequence ID" value="ORY35815.1"/>
    <property type="molecule type" value="Genomic_DNA"/>
</dbReference>
<gene>
    <name evidence="8" type="ORF">BCR39DRAFT_461079</name>
</gene>
<dbReference type="Proteomes" id="UP000193986">
    <property type="component" value="Unassembled WGS sequence"/>
</dbReference>
<dbReference type="InterPro" id="IPR011701">
    <property type="entry name" value="MFS"/>
</dbReference>
<dbReference type="InParanoid" id="A0A1Y2BNT8"/>
<feature type="region of interest" description="Disordered" evidence="5">
    <location>
        <begin position="1"/>
        <end position="61"/>
    </location>
</feature>
<dbReference type="PROSITE" id="PS50850">
    <property type="entry name" value="MFS"/>
    <property type="match status" value="1"/>
</dbReference>
<sequence length="596" mass="64506">MTHPSNHRHTGTDDELILPAPPVHDVGADLEAEREEKELEDEEEKERDIQVEVNGAGGDDDLTVDGRKKDIYDRFSKRQKILITAIVSYSAFLAPVTSSVFLPSIPQMAGDLHTTASMINVTVAIFLLSIGIAPLFWSPFAGFYGRKPVYLASMPIMVIASIGVAQSNTVGAIIGTRILQGIGISSVLAVGAGSIGDVYRPTERANAMGWFYSGALMGPSFSPLIAGLFSQYTKDTWRSTQYFLAGAGALSVLLTFFLLPETSHPPIPHNVLCEERGKKFVPYIFNPLSILGLFRWPNLCCVTFISACVMLETYCFIVSRNAFRAGNQDRYHITNVAVAGCLYIANGGGNFIGTRIGGPWADFMVKKYIKKRGYRRPEDRLRASLVGCGIIMPVSCLAYGWLVRSGAGGMAPPIVMMAISGVGLMTTLTPVNTYIVDCMQKRSAEAIAVNNFVRYVFAAAASAFVLPMADAIGWGWTMTFAAGVSLLSFATLVLVIRYGHKWREAADKAYGVPNSAPADTIAPENKLHQQSTGDSHSHHEREEAHHGEPGELVAAKKGVGKRPMIERSHSRRSMPGVEEVLSRTVSLSGASVHGGG</sequence>
<evidence type="ECO:0000256" key="5">
    <source>
        <dbReference type="SAM" id="MobiDB-lite"/>
    </source>
</evidence>
<evidence type="ECO:0000259" key="7">
    <source>
        <dbReference type="PROSITE" id="PS50850"/>
    </source>
</evidence>
<proteinExistence type="predicted"/>
<feature type="transmembrane region" description="Helical" evidence="6">
    <location>
        <begin position="178"/>
        <end position="198"/>
    </location>
</feature>
<dbReference type="STRING" id="71784.A0A1Y2BNT8"/>
<organism evidence="8 9">
    <name type="scientific">Naematelia encephala</name>
    <dbReference type="NCBI Taxonomy" id="71784"/>
    <lineage>
        <taxon>Eukaryota</taxon>
        <taxon>Fungi</taxon>
        <taxon>Dikarya</taxon>
        <taxon>Basidiomycota</taxon>
        <taxon>Agaricomycotina</taxon>
        <taxon>Tremellomycetes</taxon>
        <taxon>Tremellales</taxon>
        <taxon>Naemateliaceae</taxon>
        <taxon>Naematelia</taxon>
    </lineage>
</organism>
<keyword evidence="9" id="KW-1185">Reference proteome</keyword>
<keyword evidence="3 6" id="KW-1133">Transmembrane helix</keyword>
<evidence type="ECO:0000256" key="2">
    <source>
        <dbReference type="ARBA" id="ARBA00022692"/>
    </source>
</evidence>
<evidence type="ECO:0000256" key="4">
    <source>
        <dbReference type="ARBA" id="ARBA00023136"/>
    </source>
</evidence>
<feature type="transmembrane region" description="Helical" evidence="6">
    <location>
        <begin position="210"/>
        <end position="229"/>
    </location>
</feature>
<feature type="transmembrane region" description="Helical" evidence="6">
    <location>
        <begin position="117"/>
        <end position="137"/>
    </location>
</feature>
<dbReference type="Pfam" id="PF07690">
    <property type="entry name" value="MFS_1"/>
    <property type="match status" value="1"/>
</dbReference>
<dbReference type="Gene3D" id="1.20.1250.20">
    <property type="entry name" value="MFS general substrate transporter like domains"/>
    <property type="match status" value="1"/>
</dbReference>
<evidence type="ECO:0000313" key="9">
    <source>
        <dbReference type="Proteomes" id="UP000193986"/>
    </source>
</evidence>
<feature type="transmembrane region" description="Helical" evidence="6">
    <location>
        <begin position="241"/>
        <end position="259"/>
    </location>
</feature>
<dbReference type="SUPFAM" id="SSF103473">
    <property type="entry name" value="MFS general substrate transporter"/>
    <property type="match status" value="1"/>
</dbReference>
<dbReference type="InterPro" id="IPR036259">
    <property type="entry name" value="MFS_trans_sf"/>
</dbReference>
<dbReference type="InterPro" id="IPR020846">
    <property type="entry name" value="MFS_dom"/>
</dbReference>
<feature type="compositionally biased region" description="Acidic residues" evidence="5">
    <location>
        <begin position="28"/>
        <end position="45"/>
    </location>
</feature>
<keyword evidence="2 6" id="KW-0812">Transmembrane</keyword>
<evidence type="ECO:0000256" key="3">
    <source>
        <dbReference type="ARBA" id="ARBA00022989"/>
    </source>
</evidence>
<reference evidence="8 9" key="1">
    <citation type="submission" date="2016-07" db="EMBL/GenBank/DDBJ databases">
        <title>Pervasive Adenine N6-methylation of Active Genes in Fungi.</title>
        <authorList>
            <consortium name="DOE Joint Genome Institute"/>
            <person name="Mondo S.J."/>
            <person name="Dannebaum R.O."/>
            <person name="Kuo R.C."/>
            <person name="Labutti K."/>
            <person name="Haridas S."/>
            <person name="Kuo A."/>
            <person name="Salamov A."/>
            <person name="Ahrendt S.R."/>
            <person name="Lipzen A."/>
            <person name="Sullivan W."/>
            <person name="Andreopoulos W.B."/>
            <person name="Clum A."/>
            <person name="Lindquist E."/>
            <person name="Daum C."/>
            <person name="Ramamoorthy G.K."/>
            <person name="Gryganskyi A."/>
            <person name="Culley D."/>
            <person name="Magnuson J.K."/>
            <person name="James T.Y."/>
            <person name="O'Malley M.A."/>
            <person name="Stajich J.E."/>
            <person name="Spatafora J.W."/>
            <person name="Visel A."/>
            <person name="Grigoriev I.V."/>
        </authorList>
    </citation>
    <scope>NUCLEOTIDE SEQUENCE [LARGE SCALE GENOMIC DNA]</scope>
    <source>
        <strain evidence="8 9">68-887.2</strain>
    </source>
</reference>
<name>A0A1Y2BNT8_9TREE</name>
<dbReference type="PANTHER" id="PTHR23502">
    <property type="entry name" value="MAJOR FACILITATOR SUPERFAMILY"/>
    <property type="match status" value="1"/>
</dbReference>
<feature type="region of interest" description="Disordered" evidence="5">
    <location>
        <begin position="526"/>
        <end position="596"/>
    </location>
</feature>
<evidence type="ECO:0000256" key="1">
    <source>
        <dbReference type="ARBA" id="ARBA00004141"/>
    </source>
</evidence>
<feature type="transmembrane region" description="Helical" evidence="6">
    <location>
        <begin position="474"/>
        <end position="496"/>
    </location>
</feature>
<feature type="transmembrane region" description="Helical" evidence="6">
    <location>
        <begin position="447"/>
        <end position="468"/>
    </location>
</feature>
<comment type="subcellular location">
    <subcellularLocation>
        <location evidence="1">Membrane</location>
        <topology evidence="1">Multi-pass membrane protein</topology>
    </subcellularLocation>
</comment>
<dbReference type="CDD" id="cd17323">
    <property type="entry name" value="MFS_Tpo1_MDR_like"/>
    <property type="match status" value="1"/>
</dbReference>
<feature type="transmembrane region" description="Helical" evidence="6">
    <location>
        <begin position="302"/>
        <end position="323"/>
    </location>
</feature>
<feature type="domain" description="Major facilitator superfamily (MFS) profile" evidence="7">
    <location>
        <begin position="83"/>
        <end position="500"/>
    </location>
</feature>
<dbReference type="PANTHER" id="PTHR23502:SF64">
    <property type="entry name" value="TRANSPORTER, PUTATIVE (AFU_ORTHOLOGUE AFUA_3G11760)-RELATED"/>
    <property type="match status" value="1"/>
</dbReference>
<keyword evidence="4 6" id="KW-0472">Membrane</keyword>
<accession>A0A1Y2BNT8</accession>
<dbReference type="GO" id="GO:0022857">
    <property type="term" value="F:transmembrane transporter activity"/>
    <property type="evidence" value="ECO:0007669"/>
    <property type="project" value="InterPro"/>
</dbReference>
<protein>
    <submittedName>
        <fullName evidence="8">Major facilitator superfamily domain-containing protein</fullName>
    </submittedName>
</protein>
<evidence type="ECO:0000313" key="8">
    <source>
        <dbReference type="EMBL" id="ORY35815.1"/>
    </source>
</evidence>
<feature type="transmembrane region" description="Helical" evidence="6">
    <location>
        <begin position="414"/>
        <end position="435"/>
    </location>
</feature>
<feature type="transmembrane region" description="Helical" evidence="6">
    <location>
        <begin position="381"/>
        <end position="402"/>
    </location>
</feature>
<dbReference type="OrthoDB" id="3066029at2759"/>
<dbReference type="GO" id="GO:0005886">
    <property type="term" value="C:plasma membrane"/>
    <property type="evidence" value="ECO:0007669"/>
    <property type="project" value="TreeGrafter"/>
</dbReference>
<feature type="compositionally biased region" description="Basic and acidic residues" evidence="5">
    <location>
        <begin position="535"/>
        <end position="549"/>
    </location>
</feature>
<evidence type="ECO:0000256" key="6">
    <source>
        <dbReference type="SAM" id="Phobius"/>
    </source>
</evidence>
<comment type="caution">
    <text evidence="8">The sequence shown here is derived from an EMBL/GenBank/DDBJ whole genome shotgun (WGS) entry which is preliminary data.</text>
</comment>